<dbReference type="EC" id="2.1.1.67" evidence="4 9"/>
<keyword evidence="6 9" id="KW-0489">Methyltransferase</keyword>
<name>A0A0C4WLT5_9GAMM</name>
<evidence type="ECO:0000256" key="9">
    <source>
        <dbReference type="HAMAP-Rule" id="MF_00812"/>
    </source>
</evidence>
<accession>A0A0C4WLT5</accession>
<evidence type="ECO:0000256" key="8">
    <source>
        <dbReference type="ARBA" id="ARBA00022691"/>
    </source>
</evidence>
<protein>
    <recommendedName>
        <fullName evidence="4 9">Thiopurine S-methyltransferase</fullName>
        <ecNumber evidence="4 9">2.1.1.67</ecNumber>
    </recommendedName>
    <alternativeName>
        <fullName evidence="9">Thiopurine methyltransferase</fullName>
    </alternativeName>
</protein>
<feature type="binding site" evidence="9">
    <location>
        <position position="48"/>
    </location>
    <ligand>
        <name>S-adenosyl-L-methionine</name>
        <dbReference type="ChEBI" id="CHEBI:59789"/>
    </ligand>
</feature>
<dbReference type="KEGG" id="acx:Achr_5960"/>
<dbReference type="Gene3D" id="3.40.50.150">
    <property type="entry name" value="Vaccinia Virus protein VP39"/>
    <property type="match status" value="1"/>
</dbReference>
<keyword evidence="11" id="KW-1185">Reference proteome</keyword>
<dbReference type="EMBL" id="CP010415">
    <property type="protein sequence ID" value="AJE20095.1"/>
    <property type="molecule type" value="Genomic_DNA"/>
</dbReference>
<feature type="binding site" evidence="9">
    <location>
        <position position="69"/>
    </location>
    <ligand>
        <name>S-adenosyl-L-methionine</name>
        <dbReference type="ChEBI" id="CHEBI:59789"/>
    </ligand>
</feature>
<dbReference type="SUPFAM" id="SSF53335">
    <property type="entry name" value="S-adenosyl-L-methionine-dependent methyltransferases"/>
    <property type="match status" value="1"/>
</dbReference>
<dbReference type="GO" id="GO:0008119">
    <property type="term" value="F:thiopurine S-methyltransferase activity"/>
    <property type="evidence" value="ECO:0007669"/>
    <property type="project" value="UniProtKB-UniRule"/>
</dbReference>
<evidence type="ECO:0000256" key="7">
    <source>
        <dbReference type="ARBA" id="ARBA00022679"/>
    </source>
</evidence>
<dbReference type="HOGENOM" id="CLU_085515_1_0_6"/>
<evidence type="ECO:0000256" key="5">
    <source>
        <dbReference type="ARBA" id="ARBA00022490"/>
    </source>
</evidence>
<evidence type="ECO:0000256" key="3">
    <source>
        <dbReference type="ARBA" id="ARBA00008145"/>
    </source>
</evidence>
<keyword evidence="7 9" id="KW-0808">Transferase</keyword>
<dbReference type="InterPro" id="IPR029063">
    <property type="entry name" value="SAM-dependent_MTases_sf"/>
</dbReference>
<comment type="subcellular location">
    <subcellularLocation>
        <location evidence="2 9">Cytoplasm</location>
    </subcellularLocation>
</comment>
<keyword evidence="8 9" id="KW-0949">S-adenosyl-L-methionine</keyword>
<comment type="catalytic activity">
    <reaction evidence="1 9">
        <text>S-adenosyl-L-methionine + a thiopurine = S-adenosyl-L-homocysteine + a thiopurine S-methylether.</text>
        <dbReference type="EC" id="2.1.1.67"/>
    </reaction>
</comment>
<dbReference type="InterPro" id="IPR025835">
    <property type="entry name" value="Thiopurine_S-MeTrfase"/>
</dbReference>
<dbReference type="Pfam" id="PF05724">
    <property type="entry name" value="TPMT"/>
    <property type="match status" value="1"/>
</dbReference>
<organism evidence="10 11">
    <name type="scientific">Azotobacter chroococcum NCIMB 8003</name>
    <dbReference type="NCBI Taxonomy" id="1328314"/>
    <lineage>
        <taxon>Bacteria</taxon>
        <taxon>Pseudomonadati</taxon>
        <taxon>Pseudomonadota</taxon>
        <taxon>Gammaproteobacteria</taxon>
        <taxon>Pseudomonadales</taxon>
        <taxon>Pseudomonadaceae</taxon>
        <taxon>Azotobacter</taxon>
    </lineage>
</organism>
<dbReference type="STRING" id="1328314.Achr_5960"/>
<evidence type="ECO:0000256" key="6">
    <source>
        <dbReference type="ARBA" id="ARBA00022603"/>
    </source>
</evidence>
<reference evidence="10 11" key="1">
    <citation type="journal article" date="2015" name="PLoS ONE">
        <title>Azotobacter Genomes: The Genome of Azotobacter chroococcum NCIMB 8003 (ATCC 4412).</title>
        <authorList>
            <person name="Robson R.L."/>
            <person name="Jones R."/>
            <person name="Robson R.M."/>
            <person name="Schwartz A."/>
            <person name="Richardson T.H."/>
        </authorList>
    </citation>
    <scope>NUCLEOTIDE SEQUENCE [LARGE SCALE GENOMIC DNA]</scope>
    <source>
        <strain evidence="10 11">NCIMB 8003</strain>
    </source>
</reference>
<dbReference type="RefSeq" id="WP_039801729.1">
    <property type="nucleotide sequence ID" value="NZ_CP010415.1"/>
</dbReference>
<sequence>MSSRDNPLWLQLWRDRRTDFHQKSVNHYLARFWPDLARPQGSRVFVPLCGKSLDMIWLAEQGHHVIGVELSPVAVRAFFRENRLQPSRRRLGDFTLWEHGRIAILCGDYFALDKADLGQIDTVYDRAALTALPEDIRRLYVAHLRRIVPANAGVFLLTIEDAEEDLPLEQALGVDEELSALYSEGFEISLEHVESVFEADPQAPKQPPKRAEYKVYRLSGRAAG</sequence>
<dbReference type="Proteomes" id="UP000068210">
    <property type="component" value="Chromosome"/>
</dbReference>
<dbReference type="FunFam" id="3.40.50.150:FF:000101">
    <property type="entry name" value="Thiopurine S-methyltransferase"/>
    <property type="match status" value="1"/>
</dbReference>
<dbReference type="InterPro" id="IPR008854">
    <property type="entry name" value="TPMT"/>
</dbReference>
<keyword evidence="5 9" id="KW-0963">Cytoplasm</keyword>
<evidence type="ECO:0000256" key="2">
    <source>
        <dbReference type="ARBA" id="ARBA00004496"/>
    </source>
</evidence>
<dbReference type="PROSITE" id="PS51585">
    <property type="entry name" value="SAM_MT_TPMT"/>
    <property type="match status" value="1"/>
</dbReference>
<dbReference type="PANTHER" id="PTHR10259">
    <property type="entry name" value="THIOPURINE S-METHYLTRANSFERASE"/>
    <property type="match status" value="1"/>
</dbReference>
<dbReference type="HAMAP" id="MF_00812">
    <property type="entry name" value="Thiopur_methtran"/>
    <property type="match status" value="1"/>
</dbReference>
<evidence type="ECO:0000256" key="4">
    <source>
        <dbReference type="ARBA" id="ARBA00011905"/>
    </source>
</evidence>
<proteinExistence type="inferred from homology"/>
<evidence type="ECO:0000313" key="10">
    <source>
        <dbReference type="EMBL" id="AJE20095.1"/>
    </source>
</evidence>
<feature type="binding site" evidence="9">
    <location>
        <position position="126"/>
    </location>
    <ligand>
        <name>S-adenosyl-L-methionine</name>
        <dbReference type="ChEBI" id="CHEBI:59789"/>
    </ligand>
</feature>
<dbReference type="NCBIfam" id="NF009732">
    <property type="entry name" value="PRK13255.1"/>
    <property type="match status" value="1"/>
</dbReference>
<dbReference type="AlphaFoldDB" id="A0A0C4WLT5"/>
<evidence type="ECO:0000256" key="1">
    <source>
        <dbReference type="ARBA" id="ARBA00000903"/>
    </source>
</evidence>
<dbReference type="GO" id="GO:0032259">
    <property type="term" value="P:methylation"/>
    <property type="evidence" value="ECO:0007669"/>
    <property type="project" value="UniProtKB-KW"/>
</dbReference>
<comment type="similarity">
    <text evidence="3 9">Belongs to the class I-like SAM-binding methyltransferase superfamily. TPMT family.</text>
</comment>
<dbReference type="GO" id="GO:0005737">
    <property type="term" value="C:cytoplasm"/>
    <property type="evidence" value="ECO:0007669"/>
    <property type="project" value="UniProtKB-SubCell"/>
</dbReference>
<dbReference type="PANTHER" id="PTHR10259:SF11">
    <property type="entry name" value="THIOPURINE S-METHYLTRANSFERASE"/>
    <property type="match status" value="1"/>
</dbReference>
<evidence type="ECO:0000313" key="11">
    <source>
        <dbReference type="Proteomes" id="UP000068210"/>
    </source>
</evidence>
<feature type="binding site" evidence="9">
    <location>
        <position position="13"/>
    </location>
    <ligand>
        <name>S-adenosyl-L-methionine</name>
        <dbReference type="ChEBI" id="CHEBI:59789"/>
    </ligand>
</feature>
<dbReference type="CDD" id="cd02440">
    <property type="entry name" value="AdoMet_MTases"/>
    <property type="match status" value="1"/>
</dbReference>
<gene>
    <name evidence="10" type="primary">tpmA</name>
    <name evidence="9" type="synonym">tpm</name>
    <name evidence="10" type="ORF">Achr_5960</name>
</gene>
<dbReference type="PIRSF" id="PIRSF023956">
    <property type="entry name" value="Thiopurine_S-methyltransferase"/>
    <property type="match status" value="1"/>
</dbReference>